<keyword evidence="2" id="KW-0699">rRNA-binding</keyword>
<reference evidence="6" key="1">
    <citation type="journal article" date="2014" name="Front. Microbiol.">
        <title>High frequency of phylogenetically diverse reductive dehalogenase-homologous genes in deep subseafloor sedimentary metagenomes.</title>
        <authorList>
            <person name="Kawai M."/>
            <person name="Futagami T."/>
            <person name="Toyoda A."/>
            <person name="Takaki Y."/>
            <person name="Nishi S."/>
            <person name="Hori S."/>
            <person name="Arai W."/>
            <person name="Tsubouchi T."/>
            <person name="Morono Y."/>
            <person name="Uchiyama I."/>
            <person name="Ito T."/>
            <person name="Fujiyama A."/>
            <person name="Inagaki F."/>
            <person name="Takami H."/>
        </authorList>
    </citation>
    <scope>NUCLEOTIDE SEQUENCE</scope>
    <source>
        <strain evidence="6">Expedition CK06-06</strain>
    </source>
</reference>
<dbReference type="PROSITE" id="PS00056">
    <property type="entry name" value="RIBOSOMAL_S17"/>
    <property type="match status" value="1"/>
</dbReference>
<name>X1G4F0_9ZZZZ</name>
<dbReference type="GO" id="GO:0019843">
    <property type="term" value="F:rRNA binding"/>
    <property type="evidence" value="ECO:0007669"/>
    <property type="project" value="UniProtKB-KW"/>
</dbReference>
<sequence>MESIQSRKTTKIGVVVSNKAKKTVTVLVERPIRHHLYKKIIKKRKKFLAHDEYEKCKVGDMVRIIETRPLSKRKRWRIQEIVGLSPSETEKEIEERKE</sequence>
<dbReference type="GO" id="GO:0003735">
    <property type="term" value="F:structural constituent of ribosome"/>
    <property type="evidence" value="ECO:0007669"/>
    <property type="project" value="InterPro"/>
</dbReference>
<dbReference type="Pfam" id="PF00366">
    <property type="entry name" value="Ribosomal_S17"/>
    <property type="match status" value="1"/>
</dbReference>
<dbReference type="CDD" id="cd00364">
    <property type="entry name" value="Ribosomal_uS17"/>
    <property type="match status" value="1"/>
</dbReference>
<keyword evidence="4" id="KW-0689">Ribosomal protein</keyword>
<evidence type="ECO:0000313" key="6">
    <source>
        <dbReference type="EMBL" id="GAH36439.1"/>
    </source>
</evidence>
<gene>
    <name evidence="6" type="ORF">S03H2_15866</name>
</gene>
<dbReference type="PANTHER" id="PTHR10744:SF1">
    <property type="entry name" value="SMALL RIBOSOMAL SUBUNIT PROTEIN US17M"/>
    <property type="match status" value="1"/>
</dbReference>
<dbReference type="InterPro" id="IPR019984">
    <property type="entry name" value="Ribosomal_uS17_bact/chlr"/>
</dbReference>
<dbReference type="EMBL" id="BARU01008073">
    <property type="protein sequence ID" value="GAH36439.1"/>
    <property type="molecule type" value="Genomic_DNA"/>
</dbReference>
<comment type="caution">
    <text evidence="6">The sequence shown here is derived from an EMBL/GenBank/DDBJ whole genome shotgun (WGS) entry which is preliminary data.</text>
</comment>
<proteinExistence type="inferred from homology"/>
<evidence type="ECO:0000256" key="1">
    <source>
        <dbReference type="ARBA" id="ARBA00010254"/>
    </source>
</evidence>
<keyword evidence="3" id="KW-0694">RNA-binding</keyword>
<dbReference type="NCBIfam" id="TIGR03635">
    <property type="entry name" value="uS17_bact"/>
    <property type="match status" value="1"/>
</dbReference>
<evidence type="ECO:0000256" key="5">
    <source>
        <dbReference type="ARBA" id="ARBA00023274"/>
    </source>
</evidence>
<dbReference type="PRINTS" id="PR00973">
    <property type="entry name" value="RIBOSOMALS17"/>
</dbReference>
<protein>
    <recommendedName>
        <fullName evidence="7">30S ribosomal protein S17</fullName>
    </recommendedName>
</protein>
<accession>X1G4F0</accession>
<dbReference type="InterPro" id="IPR012340">
    <property type="entry name" value="NA-bd_OB-fold"/>
</dbReference>
<dbReference type="AlphaFoldDB" id="X1G4F0"/>
<dbReference type="InterPro" id="IPR000266">
    <property type="entry name" value="Ribosomal_uS17"/>
</dbReference>
<evidence type="ECO:0008006" key="7">
    <source>
        <dbReference type="Google" id="ProtNLM"/>
    </source>
</evidence>
<keyword evidence="5" id="KW-0687">Ribonucleoprotein</keyword>
<dbReference type="GO" id="GO:0022627">
    <property type="term" value="C:cytosolic small ribosomal subunit"/>
    <property type="evidence" value="ECO:0007669"/>
    <property type="project" value="TreeGrafter"/>
</dbReference>
<dbReference type="SUPFAM" id="SSF50249">
    <property type="entry name" value="Nucleic acid-binding proteins"/>
    <property type="match status" value="1"/>
</dbReference>
<dbReference type="InterPro" id="IPR019979">
    <property type="entry name" value="Ribosomal_uS17_CS"/>
</dbReference>
<organism evidence="6">
    <name type="scientific">marine sediment metagenome</name>
    <dbReference type="NCBI Taxonomy" id="412755"/>
    <lineage>
        <taxon>unclassified sequences</taxon>
        <taxon>metagenomes</taxon>
        <taxon>ecological metagenomes</taxon>
    </lineage>
</organism>
<comment type="similarity">
    <text evidence="1">Belongs to the universal ribosomal protein uS17 family.</text>
</comment>
<dbReference type="PANTHER" id="PTHR10744">
    <property type="entry name" value="40S RIBOSOMAL PROTEIN S11 FAMILY MEMBER"/>
    <property type="match status" value="1"/>
</dbReference>
<evidence type="ECO:0000256" key="4">
    <source>
        <dbReference type="ARBA" id="ARBA00022980"/>
    </source>
</evidence>
<dbReference type="Gene3D" id="2.40.50.140">
    <property type="entry name" value="Nucleic acid-binding proteins"/>
    <property type="match status" value="1"/>
</dbReference>
<dbReference type="HAMAP" id="MF_01345_B">
    <property type="entry name" value="Ribosomal_uS17_B"/>
    <property type="match status" value="1"/>
</dbReference>
<evidence type="ECO:0000256" key="3">
    <source>
        <dbReference type="ARBA" id="ARBA00022884"/>
    </source>
</evidence>
<dbReference type="NCBIfam" id="NF004123">
    <property type="entry name" value="PRK05610.1"/>
    <property type="match status" value="1"/>
</dbReference>
<evidence type="ECO:0000256" key="2">
    <source>
        <dbReference type="ARBA" id="ARBA00022730"/>
    </source>
</evidence>
<dbReference type="GO" id="GO:0006412">
    <property type="term" value="P:translation"/>
    <property type="evidence" value="ECO:0007669"/>
    <property type="project" value="InterPro"/>
</dbReference>